<evidence type="ECO:0000313" key="6">
    <source>
        <dbReference type="EMBL" id="MFC5053471.1"/>
    </source>
</evidence>
<keyword evidence="7" id="KW-1185">Reference proteome</keyword>
<dbReference type="SMART" id="SM00065">
    <property type="entry name" value="GAF"/>
    <property type="match status" value="1"/>
</dbReference>
<dbReference type="InterPro" id="IPR005561">
    <property type="entry name" value="ANTAR"/>
</dbReference>
<dbReference type="InterPro" id="IPR011006">
    <property type="entry name" value="CheY-like_superfamily"/>
</dbReference>
<comment type="caution">
    <text evidence="6">The sequence shown here is derived from an EMBL/GenBank/DDBJ whole genome shotgun (WGS) entry which is preliminary data.</text>
</comment>
<dbReference type="InterPro" id="IPR029016">
    <property type="entry name" value="GAF-like_dom_sf"/>
</dbReference>
<dbReference type="Proteomes" id="UP001595833">
    <property type="component" value="Unassembled WGS sequence"/>
</dbReference>
<dbReference type="PIRSF" id="PIRSF036625">
    <property type="entry name" value="GAF_ANTAR"/>
    <property type="match status" value="1"/>
</dbReference>
<protein>
    <submittedName>
        <fullName evidence="6">GAF and ANTAR domain-containing protein</fullName>
    </submittedName>
</protein>
<evidence type="ECO:0000256" key="3">
    <source>
        <dbReference type="ARBA" id="ARBA00023015"/>
    </source>
</evidence>
<proteinExistence type="predicted"/>
<keyword evidence="1" id="KW-0808">Transferase</keyword>
<dbReference type="Gene3D" id="3.30.450.40">
    <property type="match status" value="1"/>
</dbReference>
<feature type="domain" description="ANTAR" evidence="5">
    <location>
        <begin position="161"/>
        <end position="222"/>
    </location>
</feature>
<evidence type="ECO:0000313" key="7">
    <source>
        <dbReference type="Proteomes" id="UP001595833"/>
    </source>
</evidence>
<reference evidence="7" key="1">
    <citation type="journal article" date="2019" name="Int. J. Syst. Evol. Microbiol.">
        <title>The Global Catalogue of Microorganisms (GCM) 10K type strain sequencing project: providing services to taxonomists for standard genome sequencing and annotation.</title>
        <authorList>
            <consortium name="The Broad Institute Genomics Platform"/>
            <consortium name="The Broad Institute Genome Sequencing Center for Infectious Disease"/>
            <person name="Wu L."/>
            <person name="Ma J."/>
        </authorList>
    </citation>
    <scope>NUCLEOTIDE SEQUENCE [LARGE SCALE GENOMIC DNA]</scope>
    <source>
        <strain evidence="7">KCTC 12848</strain>
    </source>
</reference>
<gene>
    <name evidence="6" type="ORF">ACFPFM_06835</name>
</gene>
<evidence type="ECO:0000256" key="4">
    <source>
        <dbReference type="ARBA" id="ARBA00023163"/>
    </source>
</evidence>
<organism evidence="6 7">
    <name type="scientific">Saccharothrix xinjiangensis</name>
    <dbReference type="NCBI Taxonomy" id="204798"/>
    <lineage>
        <taxon>Bacteria</taxon>
        <taxon>Bacillati</taxon>
        <taxon>Actinomycetota</taxon>
        <taxon>Actinomycetes</taxon>
        <taxon>Pseudonocardiales</taxon>
        <taxon>Pseudonocardiaceae</taxon>
        <taxon>Saccharothrix</taxon>
    </lineage>
</organism>
<dbReference type="Pfam" id="PF03861">
    <property type="entry name" value="ANTAR"/>
    <property type="match status" value="1"/>
</dbReference>
<accession>A0ABV9XYF7</accession>
<evidence type="ECO:0000259" key="5">
    <source>
        <dbReference type="PROSITE" id="PS50921"/>
    </source>
</evidence>
<dbReference type="InterPro" id="IPR003018">
    <property type="entry name" value="GAF"/>
</dbReference>
<dbReference type="Gene3D" id="1.10.10.10">
    <property type="entry name" value="Winged helix-like DNA-binding domain superfamily/Winged helix DNA-binding domain"/>
    <property type="match status" value="1"/>
</dbReference>
<keyword evidence="2" id="KW-0418">Kinase</keyword>
<keyword evidence="3" id="KW-0805">Transcription regulation</keyword>
<keyword evidence="4" id="KW-0804">Transcription</keyword>
<name>A0ABV9XYF7_9PSEU</name>
<dbReference type="InterPro" id="IPR036388">
    <property type="entry name" value="WH-like_DNA-bd_sf"/>
</dbReference>
<dbReference type="PROSITE" id="PS50921">
    <property type="entry name" value="ANTAR"/>
    <property type="match status" value="1"/>
</dbReference>
<dbReference type="EMBL" id="JBHSJB010000006">
    <property type="protein sequence ID" value="MFC5053471.1"/>
    <property type="molecule type" value="Genomic_DNA"/>
</dbReference>
<evidence type="ECO:0000256" key="1">
    <source>
        <dbReference type="ARBA" id="ARBA00022679"/>
    </source>
</evidence>
<dbReference type="SUPFAM" id="SSF55781">
    <property type="entry name" value="GAF domain-like"/>
    <property type="match status" value="1"/>
</dbReference>
<dbReference type="Pfam" id="PF13185">
    <property type="entry name" value="GAF_2"/>
    <property type="match status" value="1"/>
</dbReference>
<evidence type="ECO:0000256" key="2">
    <source>
        <dbReference type="ARBA" id="ARBA00022777"/>
    </source>
</evidence>
<dbReference type="InterPro" id="IPR012074">
    <property type="entry name" value="GAF_ANTAR"/>
</dbReference>
<sequence length="231" mass="25276">MANHDNDLAVRLSEVARALQQRGTAQDTLDGIVRAAVETIPGARHAGVMTVVGKREVRTVSVTDDLPRQVDQVQFETGQGPCLTALYLDRTISVPDLAADTRWPRFTSRARSLDVGSMLSFQLFVEGDDLGALNLYAPEPRSFDEDSLHVGLLFASHSAVALAEAQQRDRLTQAAHTRDLIGQAKGILMERYTINADQAFSVLVRVSQQNNRKLRDLAEELATTGKLPAEA</sequence>
<dbReference type="SMART" id="SM01012">
    <property type="entry name" value="ANTAR"/>
    <property type="match status" value="1"/>
</dbReference>
<dbReference type="RefSeq" id="WP_344039417.1">
    <property type="nucleotide sequence ID" value="NZ_BAAAKE010000016.1"/>
</dbReference>
<dbReference type="SUPFAM" id="SSF52172">
    <property type="entry name" value="CheY-like"/>
    <property type="match status" value="1"/>
</dbReference>